<reference evidence="1 2" key="1">
    <citation type="journal article" date="2018" name="Sci. Data">
        <title>The draft genome sequence of cork oak.</title>
        <authorList>
            <person name="Ramos A.M."/>
            <person name="Usie A."/>
            <person name="Barbosa P."/>
            <person name="Barros P.M."/>
            <person name="Capote T."/>
            <person name="Chaves I."/>
            <person name="Simoes F."/>
            <person name="Abreu I."/>
            <person name="Carrasquinho I."/>
            <person name="Faro C."/>
            <person name="Guimaraes J.B."/>
            <person name="Mendonca D."/>
            <person name="Nobrega F."/>
            <person name="Rodrigues L."/>
            <person name="Saibo N.J.M."/>
            <person name="Varela M.C."/>
            <person name="Egas C."/>
            <person name="Matos J."/>
            <person name="Miguel C.M."/>
            <person name="Oliveira M.M."/>
            <person name="Ricardo C.P."/>
            <person name="Goncalves S."/>
        </authorList>
    </citation>
    <scope>NUCLEOTIDE SEQUENCE [LARGE SCALE GENOMIC DNA]</scope>
    <source>
        <strain evidence="2">cv. HL8</strain>
    </source>
</reference>
<evidence type="ECO:0000313" key="1">
    <source>
        <dbReference type="EMBL" id="KAK7854453.1"/>
    </source>
</evidence>
<name>A0AAW0LTT5_QUESU</name>
<organism evidence="1 2">
    <name type="scientific">Quercus suber</name>
    <name type="common">Cork oak</name>
    <dbReference type="NCBI Taxonomy" id="58331"/>
    <lineage>
        <taxon>Eukaryota</taxon>
        <taxon>Viridiplantae</taxon>
        <taxon>Streptophyta</taxon>
        <taxon>Embryophyta</taxon>
        <taxon>Tracheophyta</taxon>
        <taxon>Spermatophyta</taxon>
        <taxon>Magnoliopsida</taxon>
        <taxon>eudicotyledons</taxon>
        <taxon>Gunneridae</taxon>
        <taxon>Pentapetalae</taxon>
        <taxon>rosids</taxon>
        <taxon>fabids</taxon>
        <taxon>Fagales</taxon>
        <taxon>Fagaceae</taxon>
        <taxon>Quercus</taxon>
    </lineage>
</organism>
<gene>
    <name evidence="1" type="ORF">CFP56_032259</name>
</gene>
<evidence type="ECO:0000313" key="2">
    <source>
        <dbReference type="Proteomes" id="UP000237347"/>
    </source>
</evidence>
<proteinExistence type="predicted"/>
<accession>A0AAW0LTT5</accession>
<dbReference type="AlphaFoldDB" id="A0AAW0LTT5"/>
<keyword evidence="2" id="KW-1185">Reference proteome</keyword>
<sequence length="93" mass="10391">MWLCWHSHSAAMPCSLDSVSQISKSCSKRSLLILKHTKIQPFNLLHSKTRRDLANIKAYNVADGVPAGHVLSPNPIEAVNFSLRSRHRTSKEA</sequence>
<dbReference type="Proteomes" id="UP000237347">
    <property type="component" value="Unassembled WGS sequence"/>
</dbReference>
<protein>
    <submittedName>
        <fullName evidence="1">Uncharacterized protein</fullName>
    </submittedName>
</protein>
<comment type="caution">
    <text evidence="1">The sequence shown here is derived from an EMBL/GenBank/DDBJ whole genome shotgun (WGS) entry which is preliminary data.</text>
</comment>
<dbReference type="EMBL" id="PKMF04000055">
    <property type="protein sequence ID" value="KAK7854453.1"/>
    <property type="molecule type" value="Genomic_DNA"/>
</dbReference>